<dbReference type="NCBIfam" id="TIGR00219">
    <property type="entry name" value="mreC"/>
    <property type="match status" value="1"/>
</dbReference>
<dbReference type="EMBL" id="PDWN01000001">
    <property type="protein sequence ID" value="KAF1697315.1"/>
    <property type="molecule type" value="Genomic_DNA"/>
</dbReference>
<dbReference type="Gene3D" id="2.40.10.340">
    <property type="entry name" value="Rod shape-determining protein MreC, domain 1"/>
    <property type="match status" value="1"/>
</dbReference>
<organism evidence="7 8">
    <name type="scientific">Pseudoxanthomonas daejeonensis</name>
    <dbReference type="NCBI Taxonomy" id="266062"/>
    <lineage>
        <taxon>Bacteria</taxon>
        <taxon>Pseudomonadati</taxon>
        <taxon>Pseudomonadota</taxon>
        <taxon>Gammaproteobacteria</taxon>
        <taxon>Lysobacterales</taxon>
        <taxon>Lysobacteraceae</taxon>
        <taxon>Pseudoxanthomonas</taxon>
    </lineage>
</organism>
<dbReference type="Gene3D" id="2.40.10.350">
    <property type="entry name" value="Rod shape-determining protein MreC, domain 2"/>
    <property type="match status" value="1"/>
</dbReference>
<accession>A0ABQ6ZBG5</accession>
<evidence type="ECO:0000256" key="4">
    <source>
        <dbReference type="ARBA" id="ARBA00032089"/>
    </source>
</evidence>
<dbReference type="InterPro" id="IPR042175">
    <property type="entry name" value="Cell/Rod_MreC_2"/>
</dbReference>
<feature type="compositionally biased region" description="Pro residues" evidence="5">
    <location>
        <begin position="353"/>
        <end position="362"/>
    </location>
</feature>
<keyword evidence="3" id="KW-0133">Cell shape</keyword>
<dbReference type="InterPro" id="IPR007221">
    <property type="entry name" value="MreC"/>
</dbReference>
<dbReference type="PANTHER" id="PTHR34138">
    <property type="entry name" value="CELL SHAPE-DETERMINING PROTEIN MREC"/>
    <property type="match status" value="1"/>
</dbReference>
<feature type="domain" description="Rod shape-determining protein MreC beta-barrel core" evidence="6">
    <location>
        <begin position="131"/>
        <end position="274"/>
    </location>
</feature>
<protein>
    <recommendedName>
        <fullName evidence="2">Cell shape-determining protein MreC</fullName>
    </recommendedName>
    <alternativeName>
        <fullName evidence="4">Cell shape protein MreC</fullName>
    </alternativeName>
</protein>
<evidence type="ECO:0000256" key="1">
    <source>
        <dbReference type="ARBA" id="ARBA00009369"/>
    </source>
</evidence>
<evidence type="ECO:0000259" key="6">
    <source>
        <dbReference type="Pfam" id="PF04085"/>
    </source>
</evidence>
<dbReference type="InterPro" id="IPR055342">
    <property type="entry name" value="MreC_beta-barrel_core"/>
</dbReference>
<dbReference type="PANTHER" id="PTHR34138:SF1">
    <property type="entry name" value="CELL SHAPE-DETERMINING PROTEIN MREC"/>
    <property type="match status" value="1"/>
</dbReference>
<evidence type="ECO:0000313" key="7">
    <source>
        <dbReference type="EMBL" id="KAF1697315.1"/>
    </source>
</evidence>
<name>A0ABQ6ZBG5_9GAMM</name>
<reference evidence="7 8" key="1">
    <citation type="submission" date="2017-10" db="EMBL/GenBank/DDBJ databases">
        <title>Whole genome sequencing of members of genus Pseudoxanthomonas.</title>
        <authorList>
            <person name="Kumar S."/>
            <person name="Bansal K."/>
            <person name="Kaur A."/>
            <person name="Patil P."/>
            <person name="Sharma S."/>
            <person name="Patil P.B."/>
        </authorList>
    </citation>
    <scope>NUCLEOTIDE SEQUENCE [LARGE SCALE GENOMIC DNA]</scope>
    <source>
        <strain evidence="7 8">DSM 17801</strain>
    </source>
</reference>
<dbReference type="InterPro" id="IPR042177">
    <property type="entry name" value="Cell/Rod_1"/>
</dbReference>
<dbReference type="RefSeq" id="WP_162407932.1">
    <property type="nucleotide sequence ID" value="NZ_PDWN01000001.1"/>
</dbReference>
<evidence type="ECO:0000313" key="8">
    <source>
        <dbReference type="Proteomes" id="UP000788419"/>
    </source>
</evidence>
<dbReference type="Proteomes" id="UP000788419">
    <property type="component" value="Unassembled WGS sequence"/>
</dbReference>
<gene>
    <name evidence="7" type="ORF">CSC65_00070</name>
</gene>
<comment type="similarity">
    <text evidence="1">Belongs to the MreC family.</text>
</comment>
<evidence type="ECO:0000256" key="5">
    <source>
        <dbReference type="SAM" id="MobiDB-lite"/>
    </source>
</evidence>
<evidence type="ECO:0000256" key="3">
    <source>
        <dbReference type="ARBA" id="ARBA00022960"/>
    </source>
</evidence>
<evidence type="ECO:0000256" key="2">
    <source>
        <dbReference type="ARBA" id="ARBA00013855"/>
    </source>
</evidence>
<sequence>MSSYSGPAAAARPGDTAGTLRLLAYLALATTLLVLDHRGGWLRQLRAQADLVAQPVWALAGLPGRVGGGLKEGLASRGALLEENRQLRNDLLLANARLTRLRNAALDNAQLRGLLGVAERGGLDVQLVPILNIDLEPSRQRLVLAAGSRQGVSIGQAVIDAGGLLGQVVGVTPMQSTVLLLTDPDHAVPVMIARNGVRLIAYGGGDRLELRDVPLNRDVQVGDVLVTSGLGGRFPAGFPVATITALRPDESQAFLVGELSPAAQLDRGRDVLLLRVGTLPPATPADPDLPAAGGPAAAPTALDGAAAMRSSAAGVVATPNAPAAAPGGAASPTGAGATRTPRVAPASAEAVPAGPPPPEPRR</sequence>
<proteinExistence type="inferred from homology"/>
<keyword evidence="8" id="KW-1185">Reference proteome</keyword>
<dbReference type="Pfam" id="PF04085">
    <property type="entry name" value="MreC"/>
    <property type="match status" value="1"/>
</dbReference>
<feature type="region of interest" description="Disordered" evidence="5">
    <location>
        <begin position="318"/>
        <end position="362"/>
    </location>
</feature>
<comment type="caution">
    <text evidence="7">The sequence shown here is derived from an EMBL/GenBank/DDBJ whole genome shotgun (WGS) entry which is preliminary data.</text>
</comment>
<feature type="compositionally biased region" description="Low complexity" evidence="5">
    <location>
        <begin position="318"/>
        <end position="352"/>
    </location>
</feature>